<sequence>MMERKAGTKEEEAATQRVRLWFLFSLSLFSLFSTIHSFWVFPQ</sequence>
<evidence type="ECO:0000313" key="2">
    <source>
        <dbReference type="EMBL" id="RQO94237.1"/>
    </source>
</evidence>
<evidence type="ECO:0000313" key="3">
    <source>
        <dbReference type="Proteomes" id="UP000006729"/>
    </source>
</evidence>
<keyword evidence="1" id="KW-0812">Transmembrane</keyword>
<dbReference type="Proteomes" id="UP000006729">
    <property type="component" value="Chromosome 8"/>
</dbReference>
<reference evidence="2 3" key="1">
    <citation type="journal article" date="2006" name="Science">
        <title>The genome of black cottonwood, Populus trichocarpa (Torr. &amp; Gray).</title>
        <authorList>
            <person name="Tuskan G.A."/>
            <person name="Difazio S."/>
            <person name="Jansson S."/>
            <person name="Bohlmann J."/>
            <person name="Grigoriev I."/>
            <person name="Hellsten U."/>
            <person name="Putnam N."/>
            <person name="Ralph S."/>
            <person name="Rombauts S."/>
            <person name="Salamov A."/>
            <person name="Schein J."/>
            <person name="Sterck L."/>
            <person name="Aerts A."/>
            <person name="Bhalerao R.R."/>
            <person name="Bhalerao R.P."/>
            <person name="Blaudez D."/>
            <person name="Boerjan W."/>
            <person name="Brun A."/>
            <person name="Brunner A."/>
            <person name="Busov V."/>
            <person name="Campbell M."/>
            <person name="Carlson J."/>
            <person name="Chalot M."/>
            <person name="Chapman J."/>
            <person name="Chen G.L."/>
            <person name="Cooper D."/>
            <person name="Coutinho P.M."/>
            <person name="Couturier J."/>
            <person name="Covert S."/>
            <person name="Cronk Q."/>
            <person name="Cunningham R."/>
            <person name="Davis J."/>
            <person name="Degroeve S."/>
            <person name="Dejardin A."/>
            <person name="Depamphilis C."/>
            <person name="Detter J."/>
            <person name="Dirks B."/>
            <person name="Dubchak I."/>
            <person name="Duplessis S."/>
            <person name="Ehlting J."/>
            <person name="Ellis B."/>
            <person name="Gendler K."/>
            <person name="Goodstein D."/>
            <person name="Gribskov M."/>
            <person name="Grimwood J."/>
            <person name="Groover A."/>
            <person name="Gunter L."/>
            <person name="Hamberger B."/>
            <person name="Heinze B."/>
            <person name="Helariutta Y."/>
            <person name="Henrissat B."/>
            <person name="Holligan D."/>
            <person name="Holt R."/>
            <person name="Huang W."/>
            <person name="Islam-Faridi N."/>
            <person name="Jones S."/>
            <person name="Jones-Rhoades M."/>
            <person name="Jorgensen R."/>
            <person name="Joshi C."/>
            <person name="Kangasjarvi J."/>
            <person name="Karlsson J."/>
            <person name="Kelleher C."/>
            <person name="Kirkpatrick R."/>
            <person name="Kirst M."/>
            <person name="Kohler A."/>
            <person name="Kalluri U."/>
            <person name="Larimer F."/>
            <person name="Leebens-Mack J."/>
            <person name="Leple J.C."/>
            <person name="Locascio P."/>
            <person name="Lou Y."/>
            <person name="Lucas S."/>
            <person name="Martin F."/>
            <person name="Montanini B."/>
            <person name="Napoli C."/>
            <person name="Nelson D.R."/>
            <person name="Nelson C."/>
            <person name="Nieminen K."/>
            <person name="Nilsson O."/>
            <person name="Pereda V."/>
            <person name="Peter G."/>
            <person name="Philippe R."/>
            <person name="Pilate G."/>
            <person name="Poliakov A."/>
            <person name="Razumovskaya J."/>
            <person name="Richardson P."/>
            <person name="Rinaldi C."/>
            <person name="Ritland K."/>
            <person name="Rouze P."/>
            <person name="Ryaboy D."/>
            <person name="Schmutz J."/>
            <person name="Schrader J."/>
            <person name="Segerman B."/>
            <person name="Shin H."/>
            <person name="Siddiqui A."/>
            <person name="Sterky F."/>
            <person name="Terry A."/>
            <person name="Tsai C.J."/>
            <person name="Uberbacher E."/>
            <person name="Unneberg P."/>
            <person name="Vahala J."/>
            <person name="Wall K."/>
            <person name="Wessler S."/>
            <person name="Yang G."/>
            <person name="Yin T."/>
            <person name="Douglas C."/>
            <person name="Marra M."/>
            <person name="Sandberg G."/>
            <person name="Van de Peer Y."/>
            <person name="Rokhsar D."/>
        </authorList>
    </citation>
    <scope>NUCLEOTIDE SEQUENCE [LARGE SCALE GENOMIC DNA]</scope>
    <source>
        <strain evidence="3">cv. Nisqually</strain>
    </source>
</reference>
<accession>A0A3N7FCW6</accession>
<keyword evidence="1" id="KW-0472">Membrane</keyword>
<proteinExistence type="predicted"/>
<gene>
    <name evidence="2" type="ORF">POPTR_008G057001</name>
</gene>
<feature type="transmembrane region" description="Helical" evidence="1">
    <location>
        <begin position="20"/>
        <end position="41"/>
    </location>
</feature>
<protein>
    <submittedName>
        <fullName evidence="2">Uncharacterized protein</fullName>
    </submittedName>
</protein>
<dbReference type="EMBL" id="CM009297">
    <property type="protein sequence ID" value="RQO94237.1"/>
    <property type="molecule type" value="Genomic_DNA"/>
</dbReference>
<evidence type="ECO:0000256" key="1">
    <source>
        <dbReference type="SAM" id="Phobius"/>
    </source>
</evidence>
<organism evidence="2 3">
    <name type="scientific">Populus trichocarpa</name>
    <name type="common">Western balsam poplar</name>
    <name type="synonym">Populus balsamifera subsp. trichocarpa</name>
    <dbReference type="NCBI Taxonomy" id="3694"/>
    <lineage>
        <taxon>Eukaryota</taxon>
        <taxon>Viridiplantae</taxon>
        <taxon>Streptophyta</taxon>
        <taxon>Embryophyta</taxon>
        <taxon>Tracheophyta</taxon>
        <taxon>Spermatophyta</taxon>
        <taxon>Magnoliopsida</taxon>
        <taxon>eudicotyledons</taxon>
        <taxon>Gunneridae</taxon>
        <taxon>Pentapetalae</taxon>
        <taxon>rosids</taxon>
        <taxon>fabids</taxon>
        <taxon>Malpighiales</taxon>
        <taxon>Salicaceae</taxon>
        <taxon>Saliceae</taxon>
        <taxon>Populus</taxon>
    </lineage>
</organism>
<name>A0A3N7FCW6_POPTR</name>
<dbReference type="AlphaFoldDB" id="A0A3N7FCW6"/>
<keyword evidence="1" id="KW-1133">Transmembrane helix</keyword>
<keyword evidence="3" id="KW-1185">Reference proteome</keyword>
<dbReference type="InParanoid" id="A0A3N7FCW6"/>